<feature type="domain" description="ACT" evidence="3">
    <location>
        <begin position="338"/>
        <end position="417"/>
    </location>
</feature>
<name>A0AAD3TDV9_NEPGR</name>
<dbReference type="PROSITE" id="PS51671">
    <property type="entry name" value="ACT"/>
    <property type="match status" value="3"/>
</dbReference>
<organism evidence="4 5">
    <name type="scientific">Nepenthes gracilis</name>
    <name type="common">Slender pitcher plant</name>
    <dbReference type="NCBI Taxonomy" id="150966"/>
    <lineage>
        <taxon>Eukaryota</taxon>
        <taxon>Viridiplantae</taxon>
        <taxon>Streptophyta</taxon>
        <taxon>Embryophyta</taxon>
        <taxon>Tracheophyta</taxon>
        <taxon>Spermatophyta</taxon>
        <taxon>Magnoliopsida</taxon>
        <taxon>eudicotyledons</taxon>
        <taxon>Gunneridae</taxon>
        <taxon>Pentapetalae</taxon>
        <taxon>Caryophyllales</taxon>
        <taxon>Nepenthaceae</taxon>
        <taxon>Nepenthes</taxon>
    </lineage>
</organism>
<evidence type="ECO:0000256" key="2">
    <source>
        <dbReference type="RuleBase" id="RU369043"/>
    </source>
</evidence>
<proteinExistence type="predicted"/>
<comment type="caution">
    <text evidence="4">The sequence shown here is derived from an EMBL/GenBank/DDBJ whole genome shotgun (WGS) entry which is preliminary data.</text>
</comment>
<evidence type="ECO:0000313" key="5">
    <source>
        <dbReference type="Proteomes" id="UP001279734"/>
    </source>
</evidence>
<reference evidence="4" key="1">
    <citation type="submission" date="2023-05" db="EMBL/GenBank/DDBJ databases">
        <title>Nepenthes gracilis genome sequencing.</title>
        <authorList>
            <person name="Fukushima K."/>
        </authorList>
    </citation>
    <scope>NUCLEOTIDE SEQUENCE</scope>
    <source>
        <strain evidence="4">SING2019-196</strain>
    </source>
</reference>
<dbReference type="Gene3D" id="3.30.70.260">
    <property type="match status" value="1"/>
</dbReference>
<dbReference type="AlphaFoldDB" id="A0AAD3TDV9"/>
<evidence type="ECO:0000259" key="3">
    <source>
        <dbReference type="PROSITE" id="PS51671"/>
    </source>
</evidence>
<gene>
    <name evidence="4" type="ORF">Nepgr_029256</name>
</gene>
<dbReference type="CDD" id="cd04897">
    <property type="entry name" value="ACT_ACR_3"/>
    <property type="match status" value="1"/>
</dbReference>
<feature type="domain" description="ACT" evidence="3">
    <location>
        <begin position="127"/>
        <end position="204"/>
    </location>
</feature>
<dbReference type="GO" id="GO:0016597">
    <property type="term" value="F:amino acid binding"/>
    <property type="evidence" value="ECO:0007669"/>
    <property type="project" value="UniProtKB-UniRule"/>
</dbReference>
<dbReference type="Pfam" id="PF01842">
    <property type="entry name" value="ACT"/>
    <property type="match status" value="3"/>
</dbReference>
<dbReference type="Proteomes" id="UP001279734">
    <property type="component" value="Unassembled WGS sequence"/>
</dbReference>
<dbReference type="PANTHER" id="PTHR31096">
    <property type="entry name" value="ACT DOMAIN-CONTAINING PROTEIN ACR4-RELATED"/>
    <property type="match status" value="1"/>
</dbReference>
<evidence type="ECO:0000256" key="1">
    <source>
        <dbReference type="ARBA" id="ARBA00022737"/>
    </source>
</evidence>
<dbReference type="SUPFAM" id="SSF55021">
    <property type="entry name" value="ACT-like"/>
    <property type="match status" value="3"/>
</dbReference>
<protein>
    <recommendedName>
        <fullName evidence="2">ACT domain-containing protein ACR</fullName>
    </recommendedName>
    <alternativeName>
        <fullName evidence="2">Protein ACT DOMAIN REPEATS</fullName>
    </alternativeName>
</protein>
<comment type="function">
    <text evidence="2">Binds amino acids.</text>
</comment>
<evidence type="ECO:0000313" key="4">
    <source>
        <dbReference type="EMBL" id="GMH27413.1"/>
    </source>
</evidence>
<dbReference type="EMBL" id="BSYO01000033">
    <property type="protein sequence ID" value="GMH27413.1"/>
    <property type="molecule type" value="Genomic_DNA"/>
</dbReference>
<keyword evidence="5" id="KW-1185">Reference proteome</keyword>
<dbReference type="InterPro" id="IPR045865">
    <property type="entry name" value="ACT-like_dom_sf"/>
</dbReference>
<keyword evidence="1 2" id="KW-0677">Repeat</keyword>
<feature type="domain" description="ACT" evidence="3">
    <location>
        <begin position="38"/>
        <end position="115"/>
    </location>
</feature>
<dbReference type="InterPro" id="IPR002912">
    <property type="entry name" value="ACT_dom"/>
</dbReference>
<dbReference type="PANTHER" id="PTHR31096:SF15">
    <property type="entry name" value="ACT DOMAIN-CONTAINING PROTEIN ACR"/>
    <property type="match status" value="1"/>
</dbReference>
<sequence length="449" mass="50920">MDCWTSSFDVDDEFAKLVLRMNPPRVTVDNNSSRKATLIKVDSANKRGSLLEVVQVLTDMNLVIRRAYISSDGKWFMDVFHVTDQHGNKLCEEDVAERIQQSLGPRARSFRSMRRSVGVQAAVENTTIELTGRDRLGLLSEIFAVLADQKCNVVAAEVWTHNSRMASVVYITDEVTGSPINDSDRLRKIEQLLLSVLMEDRDKRSANSAVSAVWTHKERRLHQLMYADRDYDKNSVNSGTSDRRKALVTVENCVDRGYTVVNLKSRDRPKLIFDTVCTLTDMQYVVYHGTIIAEEPEAYQEYYIRHADGYPISSEAERQRLIHCLEAAINRRTSEGLRLELCSLDRFGLLSDVTRIFRENGLSVTRAEVTTQGSQAVNTFSVTDSSGNPVKSETIEAVRKEIGLSILRVKEDEYAKSPPQESRRFSLGSLFRSQSEKFLFNLGLMKSYS</sequence>
<accession>A0AAD3TDV9</accession>
<dbReference type="InterPro" id="IPR040217">
    <property type="entry name" value="ACR1-12"/>
</dbReference>